<organism evidence="9 10">
    <name type="scientific">Tanacetum coccineum</name>
    <dbReference type="NCBI Taxonomy" id="301880"/>
    <lineage>
        <taxon>Eukaryota</taxon>
        <taxon>Viridiplantae</taxon>
        <taxon>Streptophyta</taxon>
        <taxon>Embryophyta</taxon>
        <taxon>Tracheophyta</taxon>
        <taxon>Spermatophyta</taxon>
        <taxon>Magnoliopsida</taxon>
        <taxon>eudicotyledons</taxon>
        <taxon>Gunneridae</taxon>
        <taxon>Pentapetalae</taxon>
        <taxon>asterids</taxon>
        <taxon>campanulids</taxon>
        <taxon>Asterales</taxon>
        <taxon>Asteraceae</taxon>
        <taxon>Asteroideae</taxon>
        <taxon>Anthemideae</taxon>
        <taxon>Anthemidinae</taxon>
        <taxon>Tanacetum</taxon>
    </lineage>
</organism>
<dbReference type="SUPFAM" id="SSF56672">
    <property type="entry name" value="DNA/RNA polymerases"/>
    <property type="match status" value="1"/>
</dbReference>
<feature type="region of interest" description="Disordered" evidence="7">
    <location>
        <begin position="296"/>
        <end position="337"/>
    </location>
</feature>
<evidence type="ECO:0000256" key="7">
    <source>
        <dbReference type="SAM" id="MobiDB-lite"/>
    </source>
</evidence>
<keyword evidence="2" id="KW-0548">Nucleotidyltransferase</keyword>
<evidence type="ECO:0000256" key="2">
    <source>
        <dbReference type="ARBA" id="ARBA00022695"/>
    </source>
</evidence>
<keyword evidence="3" id="KW-0540">Nuclease</keyword>
<accession>A0ABQ5CLU1</accession>
<feature type="region of interest" description="Disordered" evidence="7">
    <location>
        <begin position="80"/>
        <end position="126"/>
    </location>
</feature>
<feature type="region of interest" description="Disordered" evidence="7">
    <location>
        <begin position="174"/>
        <end position="205"/>
    </location>
</feature>
<dbReference type="Gene3D" id="3.10.20.370">
    <property type="match status" value="1"/>
</dbReference>
<dbReference type="Pfam" id="PF17917">
    <property type="entry name" value="RT_RNaseH"/>
    <property type="match status" value="1"/>
</dbReference>
<gene>
    <name evidence="9" type="ORF">Tco_0907322</name>
</gene>
<keyword evidence="1" id="KW-0808">Transferase</keyword>
<dbReference type="InterPro" id="IPR000477">
    <property type="entry name" value="RT_dom"/>
</dbReference>
<dbReference type="PROSITE" id="PS50878">
    <property type="entry name" value="RT_POL"/>
    <property type="match status" value="1"/>
</dbReference>
<dbReference type="CDD" id="cd01647">
    <property type="entry name" value="RT_LTR"/>
    <property type="match status" value="1"/>
</dbReference>
<dbReference type="Gene3D" id="3.10.10.10">
    <property type="entry name" value="HIV Type 1 Reverse Transcriptase, subunit A, domain 1"/>
    <property type="match status" value="1"/>
</dbReference>
<dbReference type="GO" id="GO:0003964">
    <property type="term" value="F:RNA-directed DNA polymerase activity"/>
    <property type="evidence" value="ECO:0007669"/>
    <property type="project" value="UniProtKB-KW"/>
</dbReference>
<feature type="compositionally biased region" description="Acidic residues" evidence="7">
    <location>
        <begin position="82"/>
        <end position="110"/>
    </location>
</feature>
<dbReference type="InterPro" id="IPR050951">
    <property type="entry name" value="Retrovirus_Pol_polyprotein"/>
</dbReference>
<dbReference type="InterPro" id="IPR041373">
    <property type="entry name" value="RT_RNaseH"/>
</dbReference>
<protein>
    <submittedName>
        <fullName evidence="9">Reverse transcriptase domain-containing protein</fullName>
    </submittedName>
</protein>
<dbReference type="CDD" id="cd09274">
    <property type="entry name" value="RNase_HI_RT_Ty3"/>
    <property type="match status" value="1"/>
</dbReference>
<name>A0ABQ5CLU1_9ASTR</name>
<reference evidence="9" key="2">
    <citation type="submission" date="2022-01" db="EMBL/GenBank/DDBJ databases">
        <authorList>
            <person name="Yamashiro T."/>
            <person name="Shiraishi A."/>
            <person name="Satake H."/>
            <person name="Nakayama K."/>
        </authorList>
    </citation>
    <scope>NUCLEOTIDE SEQUENCE</scope>
</reference>
<evidence type="ECO:0000256" key="5">
    <source>
        <dbReference type="ARBA" id="ARBA00022801"/>
    </source>
</evidence>
<dbReference type="Gene3D" id="1.10.340.70">
    <property type="match status" value="1"/>
</dbReference>
<sequence>MVVDGFDVVVVYGKIPMVDVKSNVVIADVGSPMVLEDIYTTRIVMKNPNHLNANTEAIPEMNQVVPEPNQVVDIHDPNEMVDIPDDVDLVDYDGDDEENPEEDPEEDPKEEPEPNNGLVNQFAPHVDPHQPGVMIGWLEENDGVNEGVNHKDIENKDVEIELDDDAELIFPYEVEEPPNAESSDSVSSDSESEEKEADVAPEDTFGTITQMPYAVRDFPRASRARSRVTEAELGTCQTEIALLKSKNKIGEKEREIPNHDLGNVEHVLGDVLERLKRLLLLMGNKRFYMEMVRIGVVPKPPSDDEGTERPRKKSKKSSFDGTEGPSEPRGPPSKVLIIEGNRNNSRLKIVSCIKARKYIENGCELFLAQVTKHESKKKRLEDVPIIRDVPEVFPEELPRLPPPMQVEFRIDLIPGLLEKGFIRLSSSLRGAPVLFVKKKDGLFRRCIDYRELNKLTIKNRYPLPRIDDLFDQLQGSSVYSKIDLRSGYHQLRIREEDIPITAFRTCYGHYEFQVMPFGLTNAPAIFMDLMNRVCKPYLDKFMIVFIDDILIYSKNKEEHGKHLKTILNFLRSKNLYAKFSKCDFWLDYVQFLGHVIDSNEVHVDPAKIEAIKNWTAPTTPTKEDEEEAFQTLKLKLYSAPILSQPEGSEDFVVYCDASPKGFGAVLMQQEKVIAYASRQLGKNEENYTTHDLELGAVVFALRLWRHYLYGTKCTVFTDHKSLQYILDQNELKMRQRRWIELVSDYDCVIRYHPGKANVVADALSRKDKELILVRALVVTVHNNLPEQIRNAQVEACKKENIGAEGFCGEGEPFEVRSDGTKCLKGRVWLPLFGGLRGLIMLESHKSKYSIHPRSDKMYHDLRKLYWWPSMKADIATYVSKCVTCAKVKAEHQKPSGLLQQPEIPVWK</sequence>
<evidence type="ECO:0000259" key="8">
    <source>
        <dbReference type="PROSITE" id="PS50878"/>
    </source>
</evidence>
<evidence type="ECO:0000256" key="4">
    <source>
        <dbReference type="ARBA" id="ARBA00022759"/>
    </source>
</evidence>
<keyword evidence="5" id="KW-0378">Hydrolase</keyword>
<evidence type="ECO:0000256" key="3">
    <source>
        <dbReference type="ARBA" id="ARBA00022722"/>
    </source>
</evidence>
<dbReference type="InterPro" id="IPR043128">
    <property type="entry name" value="Rev_trsase/Diguanyl_cyclase"/>
</dbReference>
<evidence type="ECO:0000313" key="9">
    <source>
        <dbReference type="EMBL" id="GJT27047.1"/>
    </source>
</evidence>
<dbReference type="InterPro" id="IPR041588">
    <property type="entry name" value="Integrase_H2C2"/>
</dbReference>
<feature type="compositionally biased region" description="Low complexity" evidence="7">
    <location>
        <begin position="180"/>
        <end position="189"/>
    </location>
</feature>
<evidence type="ECO:0000256" key="6">
    <source>
        <dbReference type="ARBA" id="ARBA00022918"/>
    </source>
</evidence>
<reference evidence="9" key="1">
    <citation type="journal article" date="2022" name="Int. J. Mol. Sci.">
        <title>Draft Genome of Tanacetum Coccineum: Genomic Comparison of Closely Related Tanacetum-Family Plants.</title>
        <authorList>
            <person name="Yamashiro T."/>
            <person name="Shiraishi A."/>
            <person name="Nakayama K."/>
            <person name="Satake H."/>
        </authorList>
    </citation>
    <scope>NUCLEOTIDE SEQUENCE</scope>
</reference>
<feature type="domain" description="Reverse transcriptase" evidence="8">
    <location>
        <begin position="417"/>
        <end position="596"/>
    </location>
</feature>
<dbReference type="PANTHER" id="PTHR37984">
    <property type="entry name" value="PROTEIN CBG26694"/>
    <property type="match status" value="1"/>
</dbReference>
<feature type="compositionally biased region" description="Acidic residues" evidence="7">
    <location>
        <begin position="190"/>
        <end position="201"/>
    </location>
</feature>
<dbReference type="InterPro" id="IPR043502">
    <property type="entry name" value="DNA/RNA_pol_sf"/>
</dbReference>
<comment type="caution">
    <text evidence="9">The sequence shown here is derived from an EMBL/GenBank/DDBJ whole genome shotgun (WGS) entry which is preliminary data.</text>
</comment>
<evidence type="ECO:0000313" key="10">
    <source>
        <dbReference type="Proteomes" id="UP001151760"/>
    </source>
</evidence>
<evidence type="ECO:0000256" key="1">
    <source>
        <dbReference type="ARBA" id="ARBA00022679"/>
    </source>
</evidence>
<dbReference type="PANTHER" id="PTHR37984:SF5">
    <property type="entry name" value="PROTEIN NYNRIN-LIKE"/>
    <property type="match status" value="1"/>
</dbReference>
<keyword evidence="6 9" id="KW-0695">RNA-directed DNA polymerase</keyword>
<dbReference type="Proteomes" id="UP001151760">
    <property type="component" value="Unassembled WGS sequence"/>
</dbReference>
<keyword evidence="4" id="KW-0255">Endonuclease</keyword>
<dbReference type="EMBL" id="BQNB010014344">
    <property type="protein sequence ID" value="GJT27047.1"/>
    <property type="molecule type" value="Genomic_DNA"/>
</dbReference>
<keyword evidence="10" id="KW-1185">Reference proteome</keyword>
<dbReference type="Gene3D" id="3.30.70.270">
    <property type="match status" value="1"/>
</dbReference>
<dbReference type="Pfam" id="PF17921">
    <property type="entry name" value="Integrase_H2C2"/>
    <property type="match status" value="1"/>
</dbReference>
<proteinExistence type="predicted"/>
<dbReference type="Pfam" id="PF00078">
    <property type="entry name" value="RVT_1"/>
    <property type="match status" value="1"/>
</dbReference>